<reference evidence="3" key="1">
    <citation type="journal article" date="2021" name="Science">
        <title>Hunting the eagle killer: A cyanobacterial neurotoxin causes vacuolar myelinopathy.</title>
        <authorList>
            <person name="Breinlinger S."/>
            <person name="Phillips T.J."/>
            <person name="Haram B.N."/>
            <person name="Mares J."/>
            <person name="Martinez Yerena J.A."/>
            <person name="Hrouzek P."/>
            <person name="Sobotka R."/>
            <person name="Henderson W.M."/>
            <person name="Schmieder P."/>
            <person name="Williams S.M."/>
            <person name="Lauderdale J.D."/>
            <person name="Wilde H.D."/>
            <person name="Gerrin W."/>
            <person name="Kust A."/>
            <person name="Washington J.W."/>
            <person name="Wagner C."/>
            <person name="Geier B."/>
            <person name="Liebeke M."/>
            <person name="Enke H."/>
            <person name="Niedermeyer T.H.J."/>
            <person name="Wilde S.B."/>
        </authorList>
    </citation>
    <scope>NUCLEOTIDE SEQUENCE [LARGE SCALE GENOMIC DNA]</scope>
    <source>
        <strain evidence="3">Thurmond2011</strain>
    </source>
</reference>
<organism evidence="2 3">
    <name type="scientific">Aetokthonos hydrillicola Thurmond2011</name>
    <dbReference type="NCBI Taxonomy" id="2712845"/>
    <lineage>
        <taxon>Bacteria</taxon>
        <taxon>Bacillati</taxon>
        <taxon>Cyanobacteriota</taxon>
        <taxon>Cyanophyceae</taxon>
        <taxon>Nostocales</taxon>
        <taxon>Hapalosiphonaceae</taxon>
        <taxon>Aetokthonos</taxon>
    </lineage>
</organism>
<dbReference type="InterPro" id="IPR027417">
    <property type="entry name" value="P-loop_NTPase"/>
</dbReference>
<keyword evidence="3" id="KW-1185">Reference proteome</keyword>
<proteinExistence type="predicted"/>
<gene>
    <name evidence="2" type="ORF">G7B40_036980</name>
</gene>
<dbReference type="RefSeq" id="WP_208341898.1">
    <property type="nucleotide sequence ID" value="NZ_CAWQFN010000036.1"/>
</dbReference>
<evidence type="ECO:0000313" key="3">
    <source>
        <dbReference type="Proteomes" id="UP000667802"/>
    </source>
</evidence>
<dbReference type="Pfam" id="PF12770">
    <property type="entry name" value="CHAT"/>
    <property type="match status" value="1"/>
</dbReference>
<dbReference type="Pfam" id="PF14516">
    <property type="entry name" value="AAA_35"/>
    <property type="match status" value="1"/>
</dbReference>
<dbReference type="Proteomes" id="UP000667802">
    <property type="component" value="Unassembled WGS sequence"/>
</dbReference>
<dbReference type="SUPFAM" id="SSF52540">
    <property type="entry name" value="P-loop containing nucleoside triphosphate hydrolases"/>
    <property type="match status" value="1"/>
</dbReference>
<evidence type="ECO:0000313" key="2">
    <source>
        <dbReference type="EMBL" id="MDR9900107.1"/>
    </source>
</evidence>
<evidence type="ECO:0000259" key="1">
    <source>
        <dbReference type="Pfam" id="PF12770"/>
    </source>
</evidence>
<protein>
    <submittedName>
        <fullName evidence="2">AAA-like domain-containing protein</fullName>
    </submittedName>
</protein>
<dbReference type="AlphaFoldDB" id="A0AAP5MD63"/>
<dbReference type="InterPro" id="IPR024983">
    <property type="entry name" value="CHAT_dom"/>
</dbReference>
<name>A0AAP5MD63_9CYAN</name>
<comment type="caution">
    <text evidence="2">The sequence shown here is derived from an EMBL/GenBank/DDBJ whole genome shotgun (WGS) entry which is preliminary data.</text>
</comment>
<dbReference type="EMBL" id="JAALHA020000030">
    <property type="protein sequence ID" value="MDR9900107.1"/>
    <property type="molecule type" value="Genomic_DNA"/>
</dbReference>
<sequence>MIKILFLSADPTDTARLRLQREFRDIEQKLQQSRYQENFELKPALSTRPGDLIQAIVSFDPHIVHFCGHGTTTGKLCLEDESGETLPVDSEALAALFKLVADQVECVVLNFCCSEIQAQAIVQHIPFVIGMRQAITDQEAIAFAIGFYTGIGANRSIEYAFEAGCVQIQLQGIAQLTTPVILRKEDQNPPSVYIERAGIEQQCYEEVMQPGSLIRIKAPDKMGKTSLMNRIVTYAIGHNYQTVTLSFDGLVNQTVTSDLERFLKSFCIAVGDNLNLPNKLNEYWDNERSSIHNKSSTAISKSTRYFEKYLLASTARPLVLALNNVDLVFEQRELGSDFCSMLRGWNEKAKQGDSSSKIWRKLRLIIAHSTEYYASLDINTSPLGNLPLVVDLPEFTLEQVQVLVQRRGRNLTTHEIEQLMDMIGGHPFLLVLACNHIALYQITLETLLEVAPTLEGPFSNHLRELLNTLSQNYELKIAFIRVINSNEPVNVNPNIARLLQRLGIIKFQGNLAEPRCQLYRQYFGDFLQS</sequence>
<accession>A0AAP5MD63</accession>
<dbReference type="Gene3D" id="3.40.50.300">
    <property type="entry name" value="P-loop containing nucleotide triphosphate hydrolases"/>
    <property type="match status" value="1"/>
</dbReference>
<feature type="domain" description="CHAT" evidence="1">
    <location>
        <begin position="20"/>
        <end position="160"/>
    </location>
</feature>